<dbReference type="PRINTS" id="PR00778">
    <property type="entry name" value="HTHARSR"/>
</dbReference>
<dbReference type="InterPro" id="IPR011991">
    <property type="entry name" value="ArsR-like_HTH"/>
</dbReference>
<dbReference type="InterPro" id="IPR036388">
    <property type="entry name" value="WH-like_DNA-bd_sf"/>
</dbReference>
<dbReference type="EMBL" id="FOUU01000004">
    <property type="protein sequence ID" value="SFM78215.1"/>
    <property type="molecule type" value="Genomic_DNA"/>
</dbReference>
<dbReference type="STRING" id="39841.SAMN05660836_01426"/>
<dbReference type="RefSeq" id="WP_093394589.1">
    <property type="nucleotide sequence ID" value="NZ_FOUU01000004.1"/>
</dbReference>
<evidence type="ECO:0000313" key="5">
    <source>
        <dbReference type="EMBL" id="SFM78215.1"/>
    </source>
</evidence>
<dbReference type="OrthoDB" id="9800049at2"/>
<dbReference type="GO" id="GO:0003677">
    <property type="term" value="F:DNA binding"/>
    <property type="evidence" value="ECO:0007669"/>
    <property type="project" value="UniProtKB-KW"/>
</dbReference>
<evidence type="ECO:0000256" key="3">
    <source>
        <dbReference type="ARBA" id="ARBA00023163"/>
    </source>
</evidence>
<dbReference type="PANTHER" id="PTHR33154">
    <property type="entry name" value="TRANSCRIPTIONAL REGULATOR, ARSR FAMILY"/>
    <property type="match status" value="1"/>
</dbReference>
<proteinExistence type="predicted"/>
<accession>A0A1I4TNK9</accession>
<organism evidence="5 6">
    <name type="scientific">Thermodesulforhabdus norvegica</name>
    <dbReference type="NCBI Taxonomy" id="39841"/>
    <lineage>
        <taxon>Bacteria</taxon>
        <taxon>Pseudomonadati</taxon>
        <taxon>Thermodesulfobacteriota</taxon>
        <taxon>Syntrophobacteria</taxon>
        <taxon>Syntrophobacterales</taxon>
        <taxon>Thermodesulforhabdaceae</taxon>
        <taxon>Thermodesulforhabdus</taxon>
    </lineage>
</organism>
<keyword evidence="1" id="KW-0805">Transcription regulation</keyword>
<feature type="domain" description="HTH arsR-type" evidence="4">
    <location>
        <begin position="7"/>
        <end position="103"/>
    </location>
</feature>
<dbReference type="InterPro" id="IPR051081">
    <property type="entry name" value="HTH_MetalResp_TranReg"/>
</dbReference>
<dbReference type="CDD" id="cd00090">
    <property type="entry name" value="HTH_ARSR"/>
    <property type="match status" value="1"/>
</dbReference>
<keyword evidence="2 5" id="KW-0238">DNA-binding</keyword>
<dbReference type="InterPro" id="IPR036390">
    <property type="entry name" value="WH_DNA-bd_sf"/>
</dbReference>
<dbReference type="SMART" id="SM00418">
    <property type="entry name" value="HTH_ARSR"/>
    <property type="match status" value="1"/>
</dbReference>
<gene>
    <name evidence="5" type="ORF">SAMN05660836_01426</name>
</gene>
<dbReference type="GO" id="GO:0003700">
    <property type="term" value="F:DNA-binding transcription factor activity"/>
    <property type="evidence" value="ECO:0007669"/>
    <property type="project" value="InterPro"/>
</dbReference>
<dbReference type="Proteomes" id="UP000199611">
    <property type="component" value="Unassembled WGS sequence"/>
</dbReference>
<dbReference type="PANTHER" id="PTHR33154:SF33">
    <property type="entry name" value="TRANSCRIPTIONAL REPRESSOR SDPR"/>
    <property type="match status" value="1"/>
</dbReference>
<keyword evidence="6" id="KW-1185">Reference proteome</keyword>
<evidence type="ECO:0000259" key="4">
    <source>
        <dbReference type="PROSITE" id="PS50987"/>
    </source>
</evidence>
<evidence type="ECO:0000256" key="1">
    <source>
        <dbReference type="ARBA" id="ARBA00023015"/>
    </source>
</evidence>
<dbReference type="InterPro" id="IPR001845">
    <property type="entry name" value="HTH_ArsR_DNA-bd_dom"/>
</dbReference>
<evidence type="ECO:0000256" key="2">
    <source>
        <dbReference type="ARBA" id="ARBA00023125"/>
    </source>
</evidence>
<dbReference type="PROSITE" id="PS50987">
    <property type="entry name" value="HTH_ARSR_2"/>
    <property type="match status" value="1"/>
</dbReference>
<dbReference type="SUPFAM" id="SSF46785">
    <property type="entry name" value="Winged helix' DNA-binding domain"/>
    <property type="match status" value="1"/>
</dbReference>
<dbReference type="NCBIfam" id="NF033788">
    <property type="entry name" value="HTH_metalloreg"/>
    <property type="match status" value="1"/>
</dbReference>
<evidence type="ECO:0000313" key="6">
    <source>
        <dbReference type="Proteomes" id="UP000199611"/>
    </source>
</evidence>
<dbReference type="Pfam" id="PF01022">
    <property type="entry name" value="HTH_5"/>
    <property type="match status" value="1"/>
</dbReference>
<name>A0A1I4TNK9_9BACT</name>
<reference evidence="5 6" key="1">
    <citation type="submission" date="2016-10" db="EMBL/GenBank/DDBJ databases">
        <authorList>
            <person name="de Groot N.N."/>
        </authorList>
    </citation>
    <scope>NUCLEOTIDE SEQUENCE [LARGE SCALE GENOMIC DNA]</scope>
    <source>
        <strain evidence="5 6">DSM 9990</strain>
    </source>
</reference>
<keyword evidence="3" id="KW-0804">Transcription</keyword>
<sequence length="129" mass="14619">MNCCKETEALERLLSPEFFKALTDPNRIAIVCVLSKSQMPLTVTQIAENLPVDISVVSRHLAILRDAGILLARKKGKEVRYSINTGELIRFLRALADAFEACCPRQWPLNLPEERFDNSSKNSEDDDER</sequence>
<protein>
    <submittedName>
        <fullName evidence="5">DNA-binding transcriptional regulator, ArsR family</fullName>
    </submittedName>
</protein>
<dbReference type="Gene3D" id="1.10.10.10">
    <property type="entry name" value="Winged helix-like DNA-binding domain superfamily/Winged helix DNA-binding domain"/>
    <property type="match status" value="1"/>
</dbReference>
<dbReference type="AlphaFoldDB" id="A0A1I4TNK9"/>